<keyword evidence="2" id="KW-0963">Cytoplasm</keyword>
<dbReference type="FunFam" id="1.10.10.10:FF:000099">
    <property type="entry name" value="Two-component system response regulator TorR"/>
    <property type="match status" value="1"/>
</dbReference>
<dbReference type="GO" id="GO:0005829">
    <property type="term" value="C:cytosol"/>
    <property type="evidence" value="ECO:0007669"/>
    <property type="project" value="TreeGrafter"/>
</dbReference>
<dbReference type="GO" id="GO:0000156">
    <property type="term" value="F:phosphorelay response regulator activity"/>
    <property type="evidence" value="ECO:0007669"/>
    <property type="project" value="TreeGrafter"/>
</dbReference>
<keyword evidence="5" id="KW-0805">Transcription regulation</keyword>
<dbReference type="GO" id="GO:0032993">
    <property type="term" value="C:protein-DNA complex"/>
    <property type="evidence" value="ECO:0007669"/>
    <property type="project" value="TreeGrafter"/>
</dbReference>
<dbReference type="PANTHER" id="PTHR48111:SF47">
    <property type="entry name" value="TRANSCRIPTIONAL REGULATORY PROTEIN RSTA"/>
    <property type="match status" value="1"/>
</dbReference>
<evidence type="ECO:0000256" key="8">
    <source>
        <dbReference type="PROSITE-ProRule" id="PRU00169"/>
    </source>
</evidence>
<dbReference type="InterPro" id="IPR036388">
    <property type="entry name" value="WH-like_DNA-bd_sf"/>
</dbReference>
<dbReference type="InterPro" id="IPR016032">
    <property type="entry name" value="Sig_transdc_resp-reg_C-effctor"/>
</dbReference>
<evidence type="ECO:0000256" key="3">
    <source>
        <dbReference type="ARBA" id="ARBA00022553"/>
    </source>
</evidence>
<dbReference type="InterPro" id="IPR001789">
    <property type="entry name" value="Sig_transdc_resp-reg_receiver"/>
</dbReference>
<dbReference type="PROSITE" id="PS51755">
    <property type="entry name" value="OMPR_PHOB"/>
    <property type="match status" value="1"/>
</dbReference>
<feature type="modified residue" description="4-aspartylphosphate" evidence="8">
    <location>
        <position position="55"/>
    </location>
</feature>
<evidence type="ECO:0000256" key="1">
    <source>
        <dbReference type="ARBA" id="ARBA00004496"/>
    </source>
</evidence>
<organism evidence="12 13">
    <name type="scientific">endosymbiont of Escarpia spicata</name>
    <dbReference type="NCBI Taxonomy" id="2200908"/>
    <lineage>
        <taxon>Bacteria</taxon>
        <taxon>Pseudomonadati</taxon>
        <taxon>Pseudomonadota</taxon>
        <taxon>Gammaproteobacteria</taxon>
        <taxon>sulfur-oxidizing symbionts</taxon>
    </lineage>
</organism>
<comment type="subcellular location">
    <subcellularLocation>
        <location evidence="1">Cytoplasm</location>
    </subcellularLocation>
</comment>
<evidence type="ECO:0000313" key="13">
    <source>
        <dbReference type="Proteomes" id="UP000254771"/>
    </source>
</evidence>
<sequence length="237" mass="27035">MNRKQTILLVEDDHRFAHLVQEYLEKEGFEVDLEHRGDAAVSRIIDAPPDLLVLDLMLPGMDGFAICREIRPHYRNPILMLTARDEDIDQIVGLELGADDYITKPIEPRLLLARLRAHLRRTNESSSSLEDNGKSDIRHGRLIIDPHSRSVALDGNCVELTTSEFDLLLILASGAGNILNRDAILQAWRGIEYDGLDRSVDIAVSRLRRKLNDDESPPRRIKTVRRRGYLFVPDAWE</sequence>
<dbReference type="Gene3D" id="1.10.10.10">
    <property type="entry name" value="Winged helix-like DNA-binding domain superfamily/Winged helix DNA-binding domain"/>
    <property type="match status" value="1"/>
</dbReference>
<dbReference type="CDD" id="cd17574">
    <property type="entry name" value="REC_OmpR"/>
    <property type="match status" value="1"/>
</dbReference>
<evidence type="ECO:0000313" key="12">
    <source>
        <dbReference type="EMBL" id="RDH81997.1"/>
    </source>
</evidence>
<dbReference type="CDD" id="cd00383">
    <property type="entry name" value="trans_reg_C"/>
    <property type="match status" value="1"/>
</dbReference>
<dbReference type="SUPFAM" id="SSF46894">
    <property type="entry name" value="C-terminal effector domain of the bipartite response regulators"/>
    <property type="match status" value="1"/>
</dbReference>
<keyword evidence="7" id="KW-0804">Transcription</keyword>
<dbReference type="GO" id="GO:0000976">
    <property type="term" value="F:transcription cis-regulatory region binding"/>
    <property type="evidence" value="ECO:0007669"/>
    <property type="project" value="TreeGrafter"/>
</dbReference>
<feature type="domain" description="Response regulatory" evidence="10">
    <location>
        <begin position="6"/>
        <end position="119"/>
    </location>
</feature>
<proteinExistence type="predicted"/>
<dbReference type="EMBL" id="QFXE01000021">
    <property type="protein sequence ID" value="RDH81997.1"/>
    <property type="molecule type" value="Genomic_DNA"/>
</dbReference>
<accession>A0A370DCH3</accession>
<evidence type="ECO:0000256" key="4">
    <source>
        <dbReference type="ARBA" id="ARBA00023012"/>
    </source>
</evidence>
<dbReference type="InterPro" id="IPR039420">
    <property type="entry name" value="WalR-like"/>
</dbReference>
<keyword evidence="3 8" id="KW-0597">Phosphoprotein</keyword>
<keyword evidence="4" id="KW-0902">Two-component regulatory system</keyword>
<dbReference type="GO" id="GO:0006355">
    <property type="term" value="P:regulation of DNA-templated transcription"/>
    <property type="evidence" value="ECO:0007669"/>
    <property type="project" value="InterPro"/>
</dbReference>
<evidence type="ECO:0000259" key="11">
    <source>
        <dbReference type="PROSITE" id="PS51755"/>
    </source>
</evidence>
<dbReference type="SMART" id="SM00862">
    <property type="entry name" value="Trans_reg_C"/>
    <property type="match status" value="1"/>
</dbReference>
<comment type="caution">
    <text evidence="12">The sequence shown here is derived from an EMBL/GenBank/DDBJ whole genome shotgun (WGS) entry which is preliminary data.</text>
</comment>
<protein>
    <submittedName>
        <fullName evidence="12">DNA-binding response regulator</fullName>
    </submittedName>
</protein>
<dbReference type="Pfam" id="PF00486">
    <property type="entry name" value="Trans_reg_C"/>
    <property type="match status" value="1"/>
</dbReference>
<evidence type="ECO:0000256" key="7">
    <source>
        <dbReference type="ARBA" id="ARBA00023163"/>
    </source>
</evidence>
<dbReference type="FunFam" id="3.40.50.2300:FF:000001">
    <property type="entry name" value="DNA-binding response regulator PhoB"/>
    <property type="match status" value="1"/>
</dbReference>
<dbReference type="Proteomes" id="UP000254771">
    <property type="component" value="Unassembled WGS sequence"/>
</dbReference>
<dbReference type="SMART" id="SM00448">
    <property type="entry name" value="REC"/>
    <property type="match status" value="1"/>
</dbReference>
<dbReference type="PROSITE" id="PS50110">
    <property type="entry name" value="RESPONSE_REGULATORY"/>
    <property type="match status" value="1"/>
</dbReference>
<feature type="DNA-binding region" description="OmpR/PhoB-type" evidence="9">
    <location>
        <begin position="134"/>
        <end position="233"/>
    </location>
</feature>
<evidence type="ECO:0000256" key="6">
    <source>
        <dbReference type="ARBA" id="ARBA00023125"/>
    </source>
</evidence>
<reference evidence="12 13" key="1">
    <citation type="journal article" date="2018" name="ISME J.">
        <title>Endosymbiont genomes yield clues of tubeworm success.</title>
        <authorList>
            <person name="Li Y."/>
            <person name="Liles M.R."/>
            <person name="Halanych K.M."/>
        </authorList>
    </citation>
    <scope>NUCLEOTIDE SEQUENCE [LARGE SCALE GENOMIC DNA]</scope>
    <source>
        <strain evidence="12">A1462</strain>
    </source>
</reference>
<dbReference type="InterPro" id="IPR011006">
    <property type="entry name" value="CheY-like_superfamily"/>
</dbReference>
<dbReference type="Gene3D" id="6.10.250.690">
    <property type="match status" value="1"/>
</dbReference>
<keyword evidence="13" id="KW-1185">Reference proteome</keyword>
<dbReference type="PANTHER" id="PTHR48111">
    <property type="entry name" value="REGULATOR OF RPOS"/>
    <property type="match status" value="1"/>
</dbReference>
<keyword evidence="6 9" id="KW-0238">DNA-binding</keyword>
<feature type="domain" description="OmpR/PhoB-type" evidence="11">
    <location>
        <begin position="134"/>
        <end position="233"/>
    </location>
</feature>
<evidence type="ECO:0000256" key="2">
    <source>
        <dbReference type="ARBA" id="ARBA00022490"/>
    </source>
</evidence>
<dbReference type="AlphaFoldDB" id="A0A370DCH3"/>
<dbReference type="SUPFAM" id="SSF52172">
    <property type="entry name" value="CheY-like"/>
    <property type="match status" value="1"/>
</dbReference>
<evidence type="ECO:0000256" key="9">
    <source>
        <dbReference type="PROSITE-ProRule" id="PRU01091"/>
    </source>
</evidence>
<dbReference type="InterPro" id="IPR001867">
    <property type="entry name" value="OmpR/PhoB-type_DNA-bd"/>
</dbReference>
<dbReference type="Pfam" id="PF00072">
    <property type="entry name" value="Response_reg"/>
    <property type="match status" value="1"/>
</dbReference>
<dbReference type="Gene3D" id="3.40.50.2300">
    <property type="match status" value="1"/>
</dbReference>
<evidence type="ECO:0000259" key="10">
    <source>
        <dbReference type="PROSITE" id="PS50110"/>
    </source>
</evidence>
<name>A0A370DCH3_9GAMM</name>
<gene>
    <name evidence="12" type="ORF">DIZ78_16305</name>
</gene>
<evidence type="ECO:0000256" key="5">
    <source>
        <dbReference type="ARBA" id="ARBA00023015"/>
    </source>
</evidence>